<keyword evidence="3" id="KW-0472">Membrane</keyword>
<feature type="transmembrane region" description="Helical" evidence="3">
    <location>
        <begin position="1124"/>
        <end position="1147"/>
    </location>
</feature>
<sequence>MRDYESNMKTELGNSSYVLDERGVATFHGSSQRYSRPVRLENESTVMFSLESLINNGQLCFAVVCFVFDKDANGPQYIRVFNQELVLETTTIDEISFVRVLLRLQVVAQSFEIHLGSRGNACSESPRFCYVELSDNPPTKSCYDRILPSLPPLIRSISVWHKEDNNIKSQRVPVNILRYAISASGSHAATLSSIGESMYLDLWTLGMSIPIQPMTYPSSSTTPTASTLVKRQDHNPEDFQLSISWNGAQIAVYTNEHNMESSVKLFSQEWYENSAECPATISLCPSQRHSQCIGLQSFRGAAKFTHVSTTEWGDSSERFIACNGESLYIFSTTGQWMLLHTIPLFKSCEWGESYRSLSTVAQGVLVARKSPYRFALWDLESGRRIHLIETKHEIRDCFVSSNGETVAAVGRDQLSLYSIGSGELVQRSDIVYNNCLRFVEGDTGIADLDLRLPRAPVSILSASTLSRKRELLLPSKDGLILQDIRPRGDWLAMGTESTLVACTHGSILEVSFVEDVALSTDNTGEPICNSECPMNPIPLPQAQGGIEVSFSGGTYTMTRGGEHSERLVIDIEFNNGKSGAGKEAVSLYSCRHERTLTYIQDKTIIRLDPERVFALENVTYFLGTKRNEFLSFEDPSPDAQDAFLRYLSAHVNIYPNPQDHRKSIISAICMNWRPWNHTRIECIVQSLLQPRLENNWIPLSNYSSGANPVAIMLERAKKIPRALEIAVILIDYCIEKARNERDITFTLLLLECMDDLVARYPDIALRTTRVFAYIHSHDRQYIVHNHKIAHSPMSSRYWFRDPRKIYHCKNPILQLHESRQGFDPLNDNFTEDVFVAPFSLLWTFIPSVRRPRSEFSIADLKPAMAWPRVLFRLAIASMNPASHVYIRPRNYSLEILDNAAIEALVQYKWNTFVFGFWLARFTMQCIYYLLILIAALMQIYYEEKDSLLGVFAAIIALASVFLWQERLQWRESMSPFNLLDLVMYLYPLGSSIHQILNILQADENAVTEDFSFCIVLVFLHLLAELRISEVVCKYITIVFGILREIRVFFMVFAASVLFFSIAILHILYGVSNNREGPPDASLPNHFFGAISTGGRYDPLESDLYEEGTGVTKSTYKNYPLQVMVMIYFTFSSILMLNVLIALINVAFVKADDSWRQVWLENRLRYVESAENMSYHIPGFREAFDWFPKEIYYTATPYQAKQYWRRIKKKDEDIILQEVEPRLPGKEEHGASLETPLVRSKMDGLEERISLQGESHREDILSIKKGLEQQSMYHKNDFSEQRIHLSNLQKTVGQSQEDLLELKKELSEMKQDIRAILLVLQSQSTQHDRE</sequence>
<dbReference type="InterPro" id="IPR024862">
    <property type="entry name" value="TRPV"/>
</dbReference>
<evidence type="ECO:0000313" key="4">
    <source>
        <dbReference type="EMBL" id="KAF9584914.1"/>
    </source>
</evidence>
<feature type="transmembrane region" description="Helical" evidence="3">
    <location>
        <begin position="947"/>
        <end position="964"/>
    </location>
</feature>
<feature type="transmembrane region" description="Helical" evidence="3">
    <location>
        <begin position="1009"/>
        <end position="1027"/>
    </location>
</feature>
<dbReference type="SUPFAM" id="SSF82171">
    <property type="entry name" value="DPP6 N-terminal domain-like"/>
    <property type="match status" value="1"/>
</dbReference>
<dbReference type="PANTHER" id="PTHR10582">
    <property type="entry name" value="TRANSIENT RECEPTOR POTENTIAL ION CHANNEL PROTEIN"/>
    <property type="match status" value="1"/>
</dbReference>
<proteinExistence type="predicted"/>
<evidence type="ECO:0000256" key="3">
    <source>
        <dbReference type="SAM" id="Phobius"/>
    </source>
</evidence>
<keyword evidence="2" id="KW-0175">Coiled coil</keyword>
<comment type="caution">
    <text evidence="4">The sequence shown here is derived from an EMBL/GenBank/DDBJ whole genome shotgun (WGS) entry which is preliminary data.</text>
</comment>
<dbReference type="GO" id="GO:0005886">
    <property type="term" value="C:plasma membrane"/>
    <property type="evidence" value="ECO:0007669"/>
    <property type="project" value="TreeGrafter"/>
</dbReference>
<organism evidence="4 5">
    <name type="scientific">Lunasporangiospora selenospora</name>
    <dbReference type="NCBI Taxonomy" id="979761"/>
    <lineage>
        <taxon>Eukaryota</taxon>
        <taxon>Fungi</taxon>
        <taxon>Fungi incertae sedis</taxon>
        <taxon>Mucoromycota</taxon>
        <taxon>Mortierellomycotina</taxon>
        <taxon>Mortierellomycetes</taxon>
        <taxon>Mortierellales</taxon>
        <taxon>Mortierellaceae</taxon>
        <taxon>Lunasporangiospora</taxon>
    </lineage>
</organism>
<evidence type="ECO:0000313" key="5">
    <source>
        <dbReference type="Proteomes" id="UP000780801"/>
    </source>
</evidence>
<feature type="transmembrane region" description="Helical" evidence="3">
    <location>
        <begin position="925"/>
        <end position="941"/>
    </location>
</feature>
<evidence type="ECO:0000256" key="1">
    <source>
        <dbReference type="ARBA" id="ARBA00022737"/>
    </source>
</evidence>
<feature type="transmembrane region" description="Helical" evidence="3">
    <location>
        <begin position="1047"/>
        <end position="1068"/>
    </location>
</feature>
<evidence type="ECO:0008006" key="6">
    <source>
        <dbReference type="Google" id="ProtNLM"/>
    </source>
</evidence>
<feature type="coiled-coil region" evidence="2">
    <location>
        <begin position="1284"/>
        <end position="1311"/>
    </location>
</feature>
<dbReference type="OrthoDB" id="2352140at2759"/>
<keyword evidence="3" id="KW-1133">Transmembrane helix</keyword>
<dbReference type="Proteomes" id="UP000780801">
    <property type="component" value="Unassembled WGS sequence"/>
</dbReference>
<reference evidence="4" key="1">
    <citation type="journal article" date="2020" name="Fungal Divers.">
        <title>Resolving the Mortierellaceae phylogeny through synthesis of multi-gene phylogenetics and phylogenomics.</title>
        <authorList>
            <person name="Vandepol N."/>
            <person name="Liber J."/>
            <person name="Desiro A."/>
            <person name="Na H."/>
            <person name="Kennedy M."/>
            <person name="Barry K."/>
            <person name="Grigoriev I.V."/>
            <person name="Miller A.N."/>
            <person name="O'Donnell K."/>
            <person name="Stajich J.E."/>
            <person name="Bonito G."/>
        </authorList>
    </citation>
    <scope>NUCLEOTIDE SEQUENCE</scope>
    <source>
        <strain evidence="4">KOD1015</strain>
    </source>
</reference>
<name>A0A9P6G0P4_9FUNG</name>
<keyword evidence="3" id="KW-0812">Transmembrane</keyword>
<dbReference type="GO" id="GO:0098703">
    <property type="term" value="P:calcium ion import across plasma membrane"/>
    <property type="evidence" value="ECO:0007669"/>
    <property type="project" value="TreeGrafter"/>
</dbReference>
<keyword evidence="5" id="KW-1185">Reference proteome</keyword>
<dbReference type="EMBL" id="JAABOA010000299">
    <property type="protein sequence ID" value="KAF9584914.1"/>
    <property type="molecule type" value="Genomic_DNA"/>
</dbReference>
<dbReference type="PANTHER" id="PTHR10582:SF2">
    <property type="entry name" value="INACTIVE"/>
    <property type="match status" value="1"/>
</dbReference>
<evidence type="ECO:0000256" key="2">
    <source>
        <dbReference type="SAM" id="Coils"/>
    </source>
</evidence>
<gene>
    <name evidence="4" type="ORF">BGW38_004684</name>
</gene>
<protein>
    <recommendedName>
        <fullName evidence="6">Ion transport domain-containing protein</fullName>
    </recommendedName>
</protein>
<dbReference type="GO" id="GO:0005216">
    <property type="term" value="F:monoatomic ion channel activity"/>
    <property type="evidence" value="ECO:0007669"/>
    <property type="project" value="InterPro"/>
</dbReference>
<keyword evidence="1" id="KW-0677">Repeat</keyword>
<accession>A0A9P6G0P4</accession>